<dbReference type="RefSeq" id="XP_018063663.1">
    <property type="nucleotide sequence ID" value="XM_018206475.1"/>
</dbReference>
<keyword evidence="2" id="KW-1185">Reference proteome</keyword>
<accession>A0A132BA81</accession>
<dbReference type="KEGG" id="psco:LY89DRAFT_283596"/>
<evidence type="ECO:0000313" key="1">
    <source>
        <dbReference type="EMBL" id="KUJ09308.1"/>
    </source>
</evidence>
<evidence type="ECO:0000313" key="2">
    <source>
        <dbReference type="Proteomes" id="UP000070700"/>
    </source>
</evidence>
<dbReference type="InParanoid" id="A0A132BA81"/>
<organism evidence="1 2">
    <name type="scientific">Mollisia scopiformis</name>
    <name type="common">Conifer needle endophyte fungus</name>
    <name type="synonym">Phialocephala scopiformis</name>
    <dbReference type="NCBI Taxonomy" id="149040"/>
    <lineage>
        <taxon>Eukaryota</taxon>
        <taxon>Fungi</taxon>
        <taxon>Dikarya</taxon>
        <taxon>Ascomycota</taxon>
        <taxon>Pezizomycotina</taxon>
        <taxon>Leotiomycetes</taxon>
        <taxon>Helotiales</taxon>
        <taxon>Mollisiaceae</taxon>
        <taxon>Mollisia</taxon>
    </lineage>
</organism>
<dbReference type="GeneID" id="28816201"/>
<name>A0A132BA81_MOLSC</name>
<dbReference type="EMBL" id="KQ947432">
    <property type="protein sequence ID" value="KUJ09308.1"/>
    <property type="molecule type" value="Genomic_DNA"/>
</dbReference>
<gene>
    <name evidence="1" type="ORF">LY89DRAFT_283596</name>
</gene>
<dbReference type="AlphaFoldDB" id="A0A132BA81"/>
<dbReference type="Proteomes" id="UP000070700">
    <property type="component" value="Unassembled WGS sequence"/>
</dbReference>
<sequence length="160" mass="18059">MEKIGLAQAQANFWIVSITVWMQLFTTSSRIRATRKIKIFGILTSSTIVASQTVFEALIGNKSIESAMSEAKLAQTKRHLSVQVVGTCQDIVEEGEFNCNTMKRSFHSERIAALCNKEAFDKYIVPQVIFFLDTCPSPRSHFARLSIQIDGWIFFSLEDT</sequence>
<proteinExistence type="predicted"/>
<protein>
    <submittedName>
        <fullName evidence="1">Uncharacterized protein</fullName>
    </submittedName>
</protein>
<reference evidence="1 2" key="1">
    <citation type="submission" date="2015-10" db="EMBL/GenBank/DDBJ databases">
        <title>Full genome of DAOMC 229536 Phialocephala scopiformis, a fungal endophyte of spruce producing the potent anti-insectan compound rugulosin.</title>
        <authorList>
            <consortium name="DOE Joint Genome Institute"/>
            <person name="Walker A.K."/>
            <person name="Frasz S.L."/>
            <person name="Seifert K.A."/>
            <person name="Miller J.D."/>
            <person name="Mondo S.J."/>
            <person name="Labutti K."/>
            <person name="Lipzen A."/>
            <person name="Dockter R."/>
            <person name="Kennedy M."/>
            <person name="Grigoriev I.V."/>
            <person name="Spatafora J.W."/>
        </authorList>
    </citation>
    <scope>NUCLEOTIDE SEQUENCE [LARGE SCALE GENOMIC DNA]</scope>
    <source>
        <strain evidence="1 2">CBS 120377</strain>
    </source>
</reference>